<protein>
    <recommendedName>
        <fullName evidence="4">Glycoside hydrolase family 39 protein</fullName>
    </recommendedName>
</protein>
<dbReference type="STRING" id="158607.A0A2P5HFK2"/>
<feature type="signal peptide" evidence="1">
    <location>
        <begin position="1"/>
        <end position="20"/>
    </location>
</feature>
<evidence type="ECO:0000313" key="2">
    <source>
        <dbReference type="EMBL" id="POS69015.1"/>
    </source>
</evidence>
<feature type="chain" id="PRO_5015117789" description="Glycoside hydrolase family 39 protein" evidence="1">
    <location>
        <begin position="21"/>
        <end position="457"/>
    </location>
</feature>
<organism evidence="2 3">
    <name type="scientific">Diaporthe helianthi</name>
    <dbReference type="NCBI Taxonomy" id="158607"/>
    <lineage>
        <taxon>Eukaryota</taxon>
        <taxon>Fungi</taxon>
        <taxon>Dikarya</taxon>
        <taxon>Ascomycota</taxon>
        <taxon>Pezizomycotina</taxon>
        <taxon>Sordariomycetes</taxon>
        <taxon>Sordariomycetidae</taxon>
        <taxon>Diaporthales</taxon>
        <taxon>Diaporthaceae</taxon>
        <taxon>Diaporthe</taxon>
    </lineage>
</organism>
<keyword evidence="3" id="KW-1185">Reference proteome</keyword>
<keyword evidence="1" id="KW-0732">Signal</keyword>
<reference evidence="2" key="1">
    <citation type="submission" date="2017-09" db="EMBL/GenBank/DDBJ databases">
        <title>Polyketide synthases of a Diaporthe helianthi virulent isolate.</title>
        <authorList>
            <person name="Baroncelli R."/>
        </authorList>
    </citation>
    <scope>NUCLEOTIDE SEQUENCE [LARGE SCALE GENOMIC DNA]</scope>
    <source>
        <strain evidence="2">7/96</strain>
    </source>
</reference>
<comment type="caution">
    <text evidence="2">The sequence shown here is derived from an EMBL/GenBank/DDBJ whole genome shotgun (WGS) entry which is preliminary data.</text>
</comment>
<evidence type="ECO:0000313" key="3">
    <source>
        <dbReference type="Proteomes" id="UP000094444"/>
    </source>
</evidence>
<dbReference type="Gene3D" id="3.20.20.80">
    <property type="entry name" value="Glycosidases"/>
    <property type="match status" value="1"/>
</dbReference>
<accession>A0A2P5HFK2</accession>
<dbReference type="InParanoid" id="A0A2P5HFK2"/>
<dbReference type="AlphaFoldDB" id="A0A2P5HFK2"/>
<dbReference type="Proteomes" id="UP000094444">
    <property type="component" value="Unassembled WGS sequence"/>
</dbReference>
<dbReference type="EMBL" id="MAVT02002780">
    <property type="protein sequence ID" value="POS69015.1"/>
    <property type="molecule type" value="Genomic_DNA"/>
</dbReference>
<name>A0A2P5HFK2_DIAHE</name>
<dbReference type="InterPro" id="IPR017853">
    <property type="entry name" value="GH"/>
</dbReference>
<dbReference type="SUPFAM" id="SSF51445">
    <property type="entry name" value="(Trans)glycosidases"/>
    <property type="match status" value="1"/>
</dbReference>
<dbReference type="OrthoDB" id="3445803at2759"/>
<sequence>MSTSQILSAILAIGIGPASGLNTRQSPSGRATVDLTTSTGQANSIGSGFIYGWPDNGTEVDNSIPANFVTDIKFHASRAGGAQIPALGWAGGGYNGYIGRFNSTLSNYRTTRKYGGDFILLPHDLWGADGVQSAGSKFPGDNGNWTETEVFLGQVVNDLKANDMLEGLVVDLWNEPELAGFWNRTQEQYLEYYVRAHRLIRSQLPGTLISGPSAADAPSPDRSFWSAWMDTVAANDVVPDIYSWHQIGNWQREPDRVVPDFNTLLSRYNLPERPIDVNEYAWPTEQNPAASTFYLAQLERHNLRGLRANWGSGSDLHDFMADLVFQNADGSYSANGEWQLYKYYAQMGGDRVATAASADFKFDVFATVGGNNVKIIAGTREVQNTYEIGISGLSHLGLPAEGNIQVRSYRFDWAGKKADVGSPVDLGLVDYPYTSDTLVITVVPPTNATAFAFEFTG</sequence>
<proteinExistence type="predicted"/>
<gene>
    <name evidence="2" type="ORF">DHEL01_v212590</name>
</gene>
<evidence type="ECO:0000256" key="1">
    <source>
        <dbReference type="SAM" id="SignalP"/>
    </source>
</evidence>
<evidence type="ECO:0008006" key="4">
    <source>
        <dbReference type="Google" id="ProtNLM"/>
    </source>
</evidence>